<dbReference type="Pfam" id="PF00583">
    <property type="entry name" value="Acetyltransf_1"/>
    <property type="match status" value="1"/>
</dbReference>
<dbReference type="SUPFAM" id="SSF55729">
    <property type="entry name" value="Acyl-CoA N-acyltransferases (Nat)"/>
    <property type="match status" value="1"/>
</dbReference>
<dbReference type="PANTHER" id="PTHR43415:SF3">
    <property type="entry name" value="GNAT-FAMILY ACETYLTRANSFERASE"/>
    <property type="match status" value="1"/>
</dbReference>
<evidence type="ECO:0000259" key="1">
    <source>
        <dbReference type="PROSITE" id="PS51186"/>
    </source>
</evidence>
<dbReference type="CDD" id="cd04301">
    <property type="entry name" value="NAT_SF"/>
    <property type="match status" value="1"/>
</dbReference>
<dbReference type="RefSeq" id="WP_169188617.1">
    <property type="nucleotide sequence ID" value="NZ_JABBPK010000001.1"/>
</dbReference>
<name>A0A7Y0K995_9BACI</name>
<accession>A0A7Y0K995</accession>
<reference evidence="2 3" key="1">
    <citation type="submission" date="2020-04" db="EMBL/GenBank/DDBJ databases">
        <title>Bacillus sp. UniB3 isolated from commercial digestive syrup.</title>
        <authorList>
            <person name="Thorat V."/>
            <person name="Kirdat K."/>
            <person name="Tiwarekar B."/>
            <person name="Yadav A."/>
        </authorList>
    </citation>
    <scope>NUCLEOTIDE SEQUENCE [LARGE SCALE GENOMIC DNA]</scope>
    <source>
        <strain evidence="2 3">UniB3</strain>
    </source>
</reference>
<dbReference type="InterPro" id="IPR000182">
    <property type="entry name" value="GNAT_dom"/>
</dbReference>
<dbReference type="EMBL" id="JABBPK010000001">
    <property type="protein sequence ID" value="NMO77878.1"/>
    <property type="molecule type" value="Genomic_DNA"/>
</dbReference>
<dbReference type="Proteomes" id="UP000588491">
    <property type="component" value="Unassembled WGS sequence"/>
</dbReference>
<dbReference type="PANTHER" id="PTHR43415">
    <property type="entry name" value="SPERMIDINE N(1)-ACETYLTRANSFERASE"/>
    <property type="match status" value="1"/>
</dbReference>
<gene>
    <name evidence="2" type="ORF">HHU08_12805</name>
</gene>
<evidence type="ECO:0000313" key="3">
    <source>
        <dbReference type="Proteomes" id="UP000588491"/>
    </source>
</evidence>
<dbReference type="PROSITE" id="PS51186">
    <property type="entry name" value="GNAT"/>
    <property type="match status" value="1"/>
</dbReference>
<dbReference type="InterPro" id="IPR016181">
    <property type="entry name" value="Acyl_CoA_acyltransferase"/>
</dbReference>
<comment type="caution">
    <text evidence="2">The sequence shown here is derived from an EMBL/GenBank/DDBJ whole genome shotgun (WGS) entry which is preliminary data.</text>
</comment>
<dbReference type="GO" id="GO:0016747">
    <property type="term" value="F:acyltransferase activity, transferring groups other than amino-acyl groups"/>
    <property type="evidence" value="ECO:0007669"/>
    <property type="project" value="InterPro"/>
</dbReference>
<keyword evidence="2" id="KW-0808">Transferase</keyword>
<dbReference type="Gene3D" id="3.40.630.30">
    <property type="match status" value="1"/>
</dbReference>
<keyword evidence="3" id="KW-1185">Reference proteome</keyword>
<evidence type="ECO:0000313" key="2">
    <source>
        <dbReference type="EMBL" id="NMO77878.1"/>
    </source>
</evidence>
<dbReference type="AlphaFoldDB" id="A0A7Y0K995"/>
<proteinExistence type="predicted"/>
<feature type="domain" description="N-acetyltransferase" evidence="1">
    <location>
        <begin position="30"/>
        <end position="173"/>
    </location>
</feature>
<sequence length="173" mass="20460">MKISFKKIGVPTDKLIASLNKWENDPKLVPLIHPCRNQDDIESYVLITKEEIKKRLTKYQMYEIYLGDILIGEMNYTVDPMHLYKKERGTAWIAITIGEEIARGRGVGSISLKYLEEEIKKQGLKRIELGVFEFNKNAHKLYQKLGYQEIGKNKQFTFYQDKMWDDIRMEKYT</sequence>
<organism evidence="2 3">
    <name type="scientific">Niallia alba</name>
    <dbReference type="NCBI Taxonomy" id="2729105"/>
    <lineage>
        <taxon>Bacteria</taxon>
        <taxon>Bacillati</taxon>
        <taxon>Bacillota</taxon>
        <taxon>Bacilli</taxon>
        <taxon>Bacillales</taxon>
        <taxon>Bacillaceae</taxon>
        <taxon>Niallia</taxon>
    </lineage>
</organism>
<protein>
    <submittedName>
        <fullName evidence="2">GNAT family N-acetyltransferase</fullName>
    </submittedName>
</protein>